<dbReference type="Gene3D" id="3.40.1170.60">
    <property type="match status" value="1"/>
</dbReference>
<dbReference type="InterPro" id="IPR001126">
    <property type="entry name" value="UmuC"/>
</dbReference>
<dbReference type="GO" id="GO:0009432">
    <property type="term" value="P:SOS response"/>
    <property type="evidence" value="ECO:0007669"/>
    <property type="project" value="UniProtKB-KW"/>
</dbReference>
<dbReference type="SUPFAM" id="SSF100879">
    <property type="entry name" value="Lesion bypass DNA polymerase (Y-family), little finger domain"/>
    <property type="match status" value="1"/>
</dbReference>
<comment type="caution">
    <text evidence="11">The sequence shown here is derived from an EMBL/GenBank/DDBJ whole genome shotgun (WGS) entry which is preliminary data.</text>
</comment>
<dbReference type="InterPro" id="IPR050116">
    <property type="entry name" value="DNA_polymerase-Y"/>
</dbReference>
<evidence type="ECO:0000256" key="2">
    <source>
        <dbReference type="ARBA" id="ARBA00011245"/>
    </source>
</evidence>
<dbReference type="InterPro" id="IPR017961">
    <property type="entry name" value="DNA_pol_Y-fam_little_finger"/>
</dbReference>
<evidence type="ECO:0000259" key="10">
    <source>
        <dbReference type="PROSITE" id="PS50173"/>
    </source>
</evidence>
<dbReference type="GO" id="GO:0005829">
    <property type="term" value="C:cytosol"/>
    <property type="evidence" value="ECO:0007669"/>
    <property type="project" value="TreeGrafter"/>
</dbReference>
<dbReference type="GO" id="GO:0003887">
    <property type="term" value="F:DNA-directed DNA polymerase activity"/>
    <property type="evidence" value="ECO:0007669"/>
    <property type="project" value="UniProtKB-EC"/>
</dbReference>
<dbReference type="Pfam" id="PF13438">
    <property type="entry name" value="DUF4113"/>
    <property type="match status" value="1"/>
</dbReference>
<proteinExistence type="inferred from homology"/>
<keyword evidence="7" id="KW-0742">SOS response</keyword>
<protein>
    <recommendedName>
        <fullName evidence="3">DNA-directed DNA polymerase</fullName>
        <ecNumber evidence="3">2.7.7.7</ecNumber>
    </recommendedName>
</protein>
<gene>
    <name evidence="11" type="ORF">J0H12_01875</name>
</gene>
<reference evidence="11" key="1">
    <citation type="submission" date="2021-02" db="EMBL/GenBank/DDBJ databases">
        <title>Thiocyanate and organic carbon inputs drive convergent selection for specific autotrophic Afipia and Thiobacillus strains within complex microbiomes.</title>
        <authorList>
            <person name="Huddy R.J."/>
            <person name="Sachdeva R."/>
            <person name="Kadzinga F."/>
            <person name="Kantor R.S."/>
            <person name="Harrison S.T.L."/>
            <person name="Banfield J.F."/>
        </authorList>
    </citation>
    <scope>NUCLEOTIDE SEQUENCE</scope>
    <source>
        <strain evidence="11">SCN18_10_11_15_R4_P_38_20</strain>
    </source>
</reference>
<comment type="function">
    <text evidence="8">Poorly processive, error-prone DNA polymerase involved in untargeted mutagenesis. Copies undamaged DNA at stalled replication forks, which arise in vivo from mismatched or misaligned primer ends. These misaligned primers can be extended by PolIV. Exhibits no 3'-5' exonuclease (proofreading) activity. May be involved in translesional synthesis, in conjunction with the beta clamp from PolIII.</text>
</comment>
<comment type="catalytic activity">
    <reaction evidence="9">
        <text>DNA(n) + a 2'-deoxyribonucleoside 5'-triphosphate = DNA(n+1) + diphosphate</text>
        <dbReference type="Rhea" id="RHEA:22508"/>
        <dbReference type="Rhea" id="RHEA-COMP:17339"/>
        <dbReference type="Rhea" id="RHEA-COMP:17340"/>
        <dbReference type="ChEBI" id="CHEBI:33019"/>
        <dbReference type="ChEBI" id="CHEBI:61560"/>
        <dbReference type="ChEBI" id="CHEBI:173112"/>
        <dbReference type="EC" id="2.7.7.7"/>
    </reaction>
</comment>
<dbReference type="EMBL" id="JAFKGL010000012">
    <property type="protein sequence ID" value="MBN9412661.1"/>
    <property type="molecule type" value="Genomic_DNA"/>
</dbReference>
<keyword evidence="6" id="KW-0234">DNA repair</keyword>
<keyword evidence="5" id="KW-0741">SOS mutagenesis</keyword>
<evidence type="ECO:0000313" key="11">
    <source>
        <dbReference type="EMBL" id="MBN9412661.1"/>
    </source>
</evidence>
<dbReference type="GO" id="GO:0006281">
    <property type="term" value="P:DNA repair"/>
    <property type="evidence" value="ECO:0007669"/>
    <property type="project" value="UniProtKB-KW"/>
</dbReference>
<dbReference type="AlphaFoldDB" id="A0A8J7TSS6"/>
<name>A0A8J7TSS6_9PROT</name>
<dbReference type="InterPro" id="IPR043128">
    <property type="entry name" value="Rev_trsase/Diguanyl_cyclase"/>
</dbReference>
<organism evidence="11 12">
    <name type="scientific">Candidatus Paracaedimonas acanthamoebae</name>
    <dbReference type="NCBI Taxonomy" id="244581"/>
    <lineage>
        <taxon>Bacteria</taxon>
        <taxon>Pseudomonadati</taxon>
        <taxon>Pseudomonadota</taxon>
        <taxon>Alphaproteobacteria</taxon>
        <taxon>Holosporales</taxon>
        <taxon>Caedimonadaceae</taxon>
        <taxon>Candidatus Paracaedimonas</taxon>
    </lineage>
</organism>
<dbReference type="SUPFAM" id="SSF56672">
    <property type="entry name" value="DNA/RNA polymerases"/>
    <property type="match status" value="1"/>
</dbReference>
<evidence type="ECO:0000313" key="12">
    <source>
        <dbReference type="Proteomes" id="UP000664414"/>
    </source>
</evidence>
<evidence type="ECO:0000256" key="1">
    <source>
        <dbReference type="ARBA" id="ARBA00010945"/>
    </source>
</evidence>
<evidence type="ECO:0000256" key="5">
    <source>
        <dbReference type="ARBA" id="ARBA00023199"/>
    </source>
</evidence>
<dbReference type="PROSITE" id="PS50173">
    <property type="entry name" value="UMUC"/>
    <property type="match status" value="1"/>
</dbReference>
<keyword evidence="4" id="KW-0227">DNA damage</keyword>
<dbReference type="Gene3D" id="3.30.70.270">
    <property type="match status" value="1"/>
</dbReference>
<dbReference type="GO" id="GO:0042276">
    <property type="term" value="P:error-prone translesion synthesis"/>
    <property type="evidence" value="ECO:0007669"/>
    <property type="project" value="TreeGrafter"/>
</dbReference>
<dbReference type="InterPro" id="IPR043502">
    <property type="entry name" value="DNA/RNA_pol_sf"/>
</dbReference>
<evidence type="ECO:0000256" key="3">
    <source>
        <dbReference type="ARBA" id="ARBA00012417"/>
    </source>
</evidence>
<accession>A0A8J7TSS6</accession>
<dbReference type="Gene3D" id="1.10.150.20">
    <property type="entry name" value="5' to 3' exonuclease, C-terminal subdomain"/>
    <property type="match status" value="1"/>
</dbReference>
<dbReference type="GO" id="GO:0003684">
    <property type="term" value="F:damaged DNA binding"/>
    <property type="evidence" value="ECO:0007669"/>
    <property type="project" value="InterPro"/>
</dbReference>
<dbReference type="CDD" id="cd01700">
    <property type="entry name" value="PolY_Pol_V_umuC"/>
    <property type="match status" value="1"/>
</dbReference>
<comment type="subunit">
    <text evidence="2">Monomer.</text>
</comment>
<dbReference type="Gene3D" id="3.30.1490.100">
    <property type="entry name" value="DNA polymerase, Y-family, little finger domain"/>
    <property type="match status" value="1"/>
</dbReference>
<dbReference type="InterPro" id="IPR025188">
    <property type="entry name" value="DUF4113"/>
</dbReference>
<dbReference type="InterPro" id="IPR036775">
    <property type="entry name" value="DNA_pol_Y-fam_lit_finger_sf"/>
</dbReference>
<dbReference type="InterPro" id="IPR024728">
    <property type="entry name" value="PolY_HhH_motif"/>
</dbReference>
<dbReference type="Proteomes" id="UP000664414">
    <property type="component" value="Unassembled WGS sequence"/>
</dbReference>
<evidence type="ECO:0000256" key="9">
    <source>
        <dbReference type="ARBA" id="ARBA00049244"/>
    </source>
</evidence>
<dbReference type="PANTHER" id="PTHR11076:SF34">
    <property type="entry name" value="PROTEIN UMUC"/>
    <property type="match status" value="1"/>
</dbReference>
<dbReference type="PANTHER" id="PTHR11076">
    <property type="entry name" value="DNA REPAIR POLYMERASE UMUC / TRANSFERASE FAMILY MEMBER"/>
    <property type="match status" value="1"/>
</dbReference>
<sequence length="421" mass="48529">MTYEDKPKIGLVDCNNFFVSCERVFRPDLKERPIVVLSNNDGCAISRSNEAKKLNIKMGEPYFKFISIVKKHNVQVFSSNFELYVDISRRVMTTLQTMVPLIEKYSIDEAFLDLSKIPDGEIEAFCYELQQRVQKWTGIPISIGVSRTKTLAKVANTYAKEGCGLFNLLEEREIEGFLACLPISDVWGIGRKYAAYLRSKNIETALQLKRVPLKWIRQKMNVIGERIVWELNGQIAYPIEKQESSKKTILVSRTFKDPFSSFEDLASFVSALIEKAAEKLRKEKRLATYVHIFIKTNRFHRESYYAKRHVVMLDVASNDTLILHRAAQIGLRKIFSFGPKYKRIGVCLSGLVEPSCLQYSLFNLSSLQQEGLTATIDQINEKFGKTVIMYGDFQVKTFKLTQREYLSPCYTTRWEQLAKVF</sequence>
<evidence type="ECO:0000256" key="8">
    <source>
        <dbReference type="ARBA" id="ARBA00025589"/>
    </source>
</evidence>
<feature type="domain" description="UmuC" evidence="10">
    <location>
        <begin position="9"/>
        <end position="190"/>
    </location>
</feature>
<dbReference type="EC" id="2.7.7.7" evidence="3"/>
<evidence type="ECO:0000256" key="7">
    <source>
        <dbReference type="ARBA" id="ARBA00023236"/>
    </source>
</evidence>
<comment type="similarity">
    <text evidence="1">Belongs to the DNA polymerase type-Y family.</text>
</comment>
<dbReference type="Pfam" id="PF11798">
    <property type="entry name" value="IMS_HHH"/>
    <property type="match status" value="1"/>
</dbReference>
<dbReference type="Pfam" id="PF00817">
    <property type="entry name" value="IMS"/>
    <property type="match status" value="1"/>
</dbReference>
<dbReference type="Pfam" id="PF11799">
    <property type="entry name" value="IMS_C"/>
    <property type="match status" value="1"/>
</dbReference>
<evidence type="ECO:0000256" key="6">
    <source>
        <dbReference type="ARBA" id="ARBA00023204"/>
    </source>
</evidence>
<evidence type="ECO:0000256" key="4">
    <source>
        <dbReference type="ARBA" id="ARBA00022763"/>
    </source>
</evidence>